<evidence type="ECO:0000313" key="12">
    <source>
        <dbReference type="EMBL" id="MBR0576283.1"/>
    </source>
</evidence>
<reference evidence="12" key="1">
    <citation type="submission" date="2021-04" db="EMBL/GenBank/DDBJ databases">
        <title>Proteiniclasticum sedimins sp. nov., an obligate anaerobic bacterium isolated from anaerobic sludge.</title>
        <authorList>
            <person name="Liu J."/>
        </authorList>
    </citation>
    <scope>NUCLEOTIDE SEQUENCE</scope>
    <source>
        <strain evidence="12">BAD-10</strain>
    </source>
</reference>
<dbReference type="GO" id="GO:0008270">
    <property type="term" value="F:zinc ion binding"/>
    <property type="evidence" value="ECO:0007669"/>
    <property type="project" value="UniProtKB-UniRule"/>
</dbReference>
<feature type="binding site" evidence="8">
    <location>
        <position position="127"/>
    </location>
    <ligand>
        <name>ATP</name>
        <dbReference type="ChEBI" id="CHEBI:30616"/>
    </ligand>
</feature>
<proteinExistence type="inferred from homology"/>
<dbReference type="EC" id="2.7.4.3" evidence="8 10"/>
<feature type="binding site" evidence="8">
    <location>
        <begin position="57"/>
        <end position="59"/>
    </location>
    <ligand>
        <name>AMP</name>
        <dbReference type="ChEBI" id="CHEBI:456215"/>
    </ligand>
</feature>
<keyword evidence="8" id="KW-0963">Cytoplasm</keyword>
<feature type="binding site" evidence="8">
    <location>
        <begin position="136"/>
        <end position="137"/>
    </location>
    <ligand>
        <name>ATP</name>
        <dbReference type="ChEBI" id="CHEBI:30616"/>
    </ligand>
</feature>
<feature type="binding site" evidence="8">
    <location>
        <position position="160"/>
    </location>
    <ligand>
        <name>AMP</name>
        <dbReference type="ChEBI" id="CHEBI:456215"/>
    </ligand>
</feature>
<feature type="domain" description="Adenylate kinase active site lid" evidence="11">
    <location>
        <begin position="127"/>
        <end position="162"/>
    </location>
</feature>
<dbReference type="NCBIfam" id="NF001380">
    <property type="entry name" value="PRK00279.1-2"/>
    <property type="match status" value="1"/>
</dbReference>
<feature type="binding site" evidence="8">
    <location>
        <position position="130"/>
    </location>
    <ligand>
        <name>Zn(2+)</name>
        <dbReference type="ChEBI" id="CHEBI:29105"/>
        <note>structural</note>
    </ligand>
</feature>
<feature type="binding site" evidence="8">
    <location>
        <begin position="10"/>
        <end position="15"/>
    </location>
    <ligand>
        <name>ATP</name>
        <dbReference type="ChEBI" id="CHEBI:30616"/>
    </ligand>
</feature>
<gene>
    <name evidence="8" type="primary">adk</name>
    <name evidence="12" type="ORF">KCG48_07990</name>
</gene>
<feature type="region of interest" description="NMP" evidence="8">
    <location>
        <begin position="30"/>
        <end position="59"/>
    </location>
</feature>
<keyword evidence="2 8" id="KW-0479">Metal-binding</keyword>
<evidence type="ECO:0000313" key="13">
    <source>
        <dbReference type="Proteomes" id="UP000675379"/>
    </source>
</evidence>
<dbReference type="NCBIfam" id="TIGR01351">
    <property type="entry name" value="adk"/>
    <property type="match status" value="1"/>
</dbReference>
<dbReference type="GO" id="GO:0005737">
    <property type="term" value="C:cytoplasm"/>
    <property type="evidence" value="ECO:0007669"/>
    <property type="project" value="UniProtKB-SubCell"/>
</dbReference>
<dbReference type="PROSITE" id="PS00113">
    <property type="entry name" value="ADENYLATE_KINASE"/>
    <property type="match status" value="1"/>
</dbReference>
<comment type="pathway">
    <text evidence="8">Purine metabolism; AMP biosynthesis via salvage pathway; AMP from ADP: step 1/1.</text>
</comment>
<feature type="binding site" evidence="8">
    <location>
        <begin position="85"/>
        <end position="88"/>
    </location>
    <ligand>
        <name>AMP</name>
        <dbReference type="ChEBI" id="CHEBI:456215"/>
    </ligand>
</feature>
<dbReference type="FunFam" id="3.40.50.300:FF:000106">
    <property type="entry name" value="Adenylate kinase mitochondrial"/>
    <property type="match status" value="1"/>
</dbReference>
<keyword evidence="5 8" id="KW-0418">Kinase</keyword>
<dbReference type="AlphaFoldDB" id="A0A941HR70"/>
<keyword evidence="7 8" id="KW-0067">ATP-binding</keyword>
<comment type="subcellular location">
    <subcellularLocation>
        <location evidence="8 10">Cytoplasm</location>
    </subcellularLocation>
</comment>
<accession>A0A941HR70</accession>
<dbReference type="Pfam" id="PF00406">
    <property type="entry name" value="ADK"/>
    <property type="match status" value="1"/>
</dbReference>
<feature type="binding site" evidence="8">
    <location>
        <position position="133"/>
    </location>
    <ligand>
        <name>Zn(2+)</name>
        <dbReference type="ChEBI" id="CHEBI:29105"/>
        <note>structural</note>
    </ligand>
</feature>
<dbReference type="NCBIfam" id="NF011100">
    <property type="entry name" value="PRK14527.1"/>
    <property type="match status" value="1"/>
</dbReference>
<dbReference type="EMBL" id="JAGSCS010000009">
    <property type="protein sequence ID" value="MBR0576283.1"/>
    <property type="molecule type" value="Genomic_DNA"/>
</dbReference>
<comment type="caution">
    <text evidence="12">The sequence shown here is derived from an EMBL/GenBank/DDBJ whole genome shotgun (WGS) entry which is preliminary data.</text>
</comment>
<comment type="subunit">
    <text evidence="8 10">Monomer.</text>
</comment>
<evidence type="ECO:0000256" key="9">
    <source>
        <dbReference type="RuleBase" id="RU003330"/>
    </source>
</evidence>
<dbReference type="SUPFAM" id="SSF52540">
    <property type="entry name" value="P-loop containing nucleoside triphosphate hydrolases"/>
    <property type="match status" value="1"/>
</dbReference>
<feature type="binding site" evidence="8">
    <location>
        <position position="36"/>
    </location>
    <ligand>
        <name>AMP</name>
        <dbReference type="ChEBI" id="CHEBI:456215"/>
    </ligand>
</feature>
<dbReference type="InterPro" id="IPR007862">
    <property type="entry name" value="Adenylate_kinase_lid-dom"/>
</dbReference>
<dbReference type="Proteomes" id="UP000675379">
    <property type="component" value="Unassembled WGS sequence"/>
</dbReference>
<evidence type="ECO:0000259" key="11">
    <source>
        <dbReference type="Pfam" id="PF05191"/>
    </source>
</evidence>
<evidence type="ECO:0000256" key="2">
    <source>
        <dbReference type="ARBA" id="ARBA00022723"/>
    </source>
</evidence>
<comment type="function">
    <text evidence="8">Catalyzes the reversible transfer of the terminal phosphate group between ATP and AMP. Plays an important role in cellular energy homeostasis and in adenine nucleotide metabolism.</text>
</comment>
<feature type="binding site" evidence="8">
    <location>
        <position position="171"/>
    </location>
    <ligand>
        <name>AMP</name>
        <dbReference type="ChEBI" id="CHEBI:456215"/>
    </ligand>
</feature>
<organism evidence="12 13">
    <name type="scientific">Proteiniclasticum sediminis</name>
    <dbReference type="NCBI Taxonomy" id="2804028"/>
    <lineage>
        <taxon>Bacteria</taxon>
        <taxon>Bacillati</taxon>
        <taxon>Bacillota</taxon>
        <taxon>Clostridia</taxon>
        <taxon>Eubacteriales</taxon>
        <taxon>Clostridiaceae</taxon>
        <taxon>Proteiniclasticum</taxon>
    </lineage>
</organism>
<feature type="binding site" evidence="8">
    <location>
        <position position="199"/>
    </location>
    <ligand>
        <name>ATP</name>
        <dbReference type="ChEBI" id="CHEBI:30616"/>
    </ligand>
</feature>
<dbReference type="PANTHER" id="PTHR23359">
    <property type="entry name" value="NUCLEOTIDE KINASE"/>
    <property type="match status" value="1"/>
</dbReference>
<evidence type="ECO:0000256" key="1">
    <source>
        <dbReference type="ARBA" id="ARBA00022679"/>
    </source>
</evidence>
<feature type="binding site" evidence="8">
    <location>
        <position position="153"/>
    </location>
    <ligand>
        <name>Zn(2+)</name>
        <dbReference type="ChEBI" id="CHEBI:29105"/>
        <note>structural</note>
    </ligand>
</feature>
<dbReference type="Gene3D" id="3.40.50.300">
    <property type="entry name" value="P-loop containing nucleotide triphosphate hydrolases"/>
    <property type="match status" value="1"/>
</dbReference>
<dbReference type="PRINTS" id="PR00094">
    <property type="entry name" value="ADENYLTKNASE"/>
</dbReference>
<dbReference type="InterPro" id="IPR000850">
    <property type="entry name" value="Adenylat/UMP-CMP_kin"/>
</dbReference>
<evidence type="ECO:0000256" key="3">
    <source>
        <dbReference type="ARBA" id="ARBA00022727"/>
    </source>
</evidence>
<keyword evidence="1 8" id="KW-0808">Transferase</keyword>
<protein>
    <recommendedName>
        <fullName evidence="8 10">Adenylate kinase</fullName>
        <shortName evidence="8">AK</shortName>
        <ecNumber evidence="8 10">2.7.4.3</ecNumber>
    </recommendedName>
    <alternativeName>
        <fullName evidence="8">ATP-AMP transphosphorylase</fullName>
    </alternativeName>
    <alternativeName>
        <fullName evidence="8">ATP:AMP phosphotransferase</fullName>
    </alternativeName>
    <alternativeName>
        <fullName evidence="8">Adenylate monophosphate kinase</fullName>
    </alternativeName>
</protein>
<dbReference type="GO" id="GO:0044209">
    <property type="term" value="P:AMP salvage"/>
    <property type="evidence" value="ECO:0007669"/>
    <property type="project" value="UniProtKB-UniRule"/>
</dbReference>
<evidence type="ECO:0000256" key="8">
    <source>
        <dbReference type="HAMAP-Rule" id="MF_00235"/>
    </source>
</evidence>
<feature type="binding site" evidence="8">
    <location>
        <position position="150"/>
    </location>
    <ligand>
        <name>Zn(2+)</name>
        <dbReference type="ChEBI" id="CHEBI:29105"/>
        <note>structural</note>
    </ligand>
</feature>
<comment type="similarity">
    <text evidence="8 9">Belongs to the adenylate kinase family.</text>
</comment>
<sequence length="217" mass="24230">MRIILLGPPGAGKGTQAQSISNKYAIPHVSTGDIFRKNISGGTELGVLAKSYMDKGLLVPDTVTIDLVKNRLKEEDTKNGFLLDGFPRTINQADVLEELLNQDGKKIDVALLITVPREFIIQRMTGRRVCQNCGASYHLEFNPPMQKDTCDDCGSELIQRKDDSRETVEERLEIYDFQTLPLIDYYTRKGILKSVDGTQAINEVFNDINDILGGIHD</sequence>
<dbReference type="InterPro" id="IPR006259">
    <property type="entry name" value="Adenyl_kin_sub"/>
</dbReference>
<dbReference type="InterPro" id="IPR027417">
    <property type="entry name" value="P-loop_NTPase"/>
</dbReference>
<evidence type="ECO:0000256" key="7">
    <source>
        <dbReference type="ARBA" id="ARBA00022840"/>
    </source>
</evidence>
<dbReference type="HAMAP" id="MF_00235">
    <property type="entry name" value="Adenylate_kinase_Adk"/>
    <property type="match status" value="1"/>
</dbReference>
<feature type="region of interest" description="LID" evidence="8">
    <location>
        <begin position="126"/>
        <end position="163"/>
    </location>
</feature>
<dbReference type="GO" id="GO:0004017">
    <property type="term" value="F:AMP kinase activity"/>
    <property type="evidence" value="ECO:0007669"/>
    <property type="project" value="UniProtKB-UniRule"/>
</dbReference>
<evidence type="ECO:0000256" key="10">
    <source>
        <dbReference type="RuleBase" id="RU003331"/>
    </source>
</evidence>
<comment type="domain">
    <text evidence="8">Consists of three domains, a large central CORE domain and two small peripheral domains, NMPbind and LID, which undergo movements during catalysis. The LID domain closes over the site of phosphoryl transfer upon ATP binding. Assembling and dissambling the active center during each catalytic cycle provides an effective means to prevent ATP hydrolysis. Some bacteria have evolved a zinc-coordinating structure that stabilizes the LID domain.</text>
</comment>
<dbReference type="RefSeq" id="WP_211801141.1">
    <property type="nucleotide sequence ID" value="NZ_JAGSCS010000009.1"/>
</dbReference>
<dbReference type="CDD" id="cd01428">
    <property type="entry name" value="ADK"/>
    <property type="match status" value="1"/>
</dbReference>
<dbReference type="NCBIfam" id="NF001381">
    <property type="entry name" value="PRK00279.1-3"/>
    <property type="match status" value="1"/>
</dbReference>
<evidence type="ECO:0000256" key="5">
    <source>
        <dbReference type="ARBA" id="ARBA00022777"/>
    </source>
</evidence>
<keyword evidence="4 8" id="KW-0547">Nucleotide-binding</keyword>
<dbReference type="Pfam" id="PF05191">
    <property type="entry name" value="ADK_lid"/>
    <property type="match status" value="1"/>
</dbReference>
<keyword evidence="3 8" id="KW-0545">Nucleotide biosynthesis</keyword>
<comment type="catalytic activity">
    <reaction evidence="8 10">
        <text>AMP + ATP = 2 ADP</text>
        <dbReference type="Rhea" id="RHEA:12973"/>
        <dbReference type="ChEBI" id="CHEBI:30616"/>
        <dbReference type="ChEBI" id="CHEBI:456215"/>
        <dbReference type="ChEBI" id="CHEBI:456216"/>
        <dbReference type="EC" id="2.7.4.3"/>
    </reaction>
</comment>
<evidence type="ECO:0000256" key="6">
    <source>
        <dbReference type="ARBA" id="ARBA00022833"/>
    </source>
</evidence>
<dbReference type="GO" id="GO:0005524">
    <property type="term" value="F:ATP binding"/>
    <property type="evidence" value="ECO:0007669"/>
    <property type="project" value="UniProtKB-UniRule"/>
</dbReference>
<feature type="binding site" evidence="8">
    <location>
        <position position="31"/>
    </location>
    <ligand>
        <name>AMP</name>
        <dbReference type="ChEBI" id="CHEBI:456215"/>
    </ligand>
</feature>
<keyword evidence="13" id="KW-1185">Reference proteome</keyword>
<name>A0A941HR70_9CLOT</name>
<feature type="binding site" evidence="8">
    <location>
        <position position="92"/>
    </location>
    <ligand>
        <name>AMP</name>
        <dbReference type="ChEBI" id="CHEBI:456215"/>
    </ligand>
</feature>
<evidence type="ECO:0000256" key="4">
    <source>
        <dbReference type="ARBA" id="ARBA00022741"/>
    </source>
</evidence>
<keyword evidence="6 8" id="KW-0862">Zinc</keyword>
<dbReference type="InterPro" id="IPR033690">
    <property type="entry name" value="Adenylat_kinase_CS"/>
</dbReference>